<evidence type="ECO:0000259" key="2">
    <source>
        <dbReference type="PROSITE" id="PS50158"/>
    </source>
</evidence>
<accession>A0AAW2UJL2</accession>
<keyword evidence="1" id="KW-0479">Metal-binding</keyword>
<dbReference type="AlphaFoldDB" id="A0AAW2UJL2"/>
<dbReference type="PROSITE" id="PS50158">
    <property type="entry name" value="ZF_CCHC"/>
    <property type="match status" value="1"/>
</dbReference>
<dbReference type="InterPro" id="IPR001878">
    <property type="entry name" value="Znf_CCHC"/>
</dbReference>
<keyword evidence="1" id="KW-0863">Zinc-finger</keyword>
<reference evidence="3" key="2">
    <citation type="journal article" date="2024" name="Plant">
        <title>Genomic evolution and insights into agronomic trait innovations of Sesamum species.</title>
        <authorList>
            <person name="Miao H."/>
            <person name="Wang L."/>
            <person name="Qu L."/>
            <person name="Liu H."/>
            <person name="Sun Y."/>
            <person name="Le M."/>
            <person name="Wang Q."/>
            <person name="Wei S."/>
            <person name="Zheng Y."/>
            <person name="Lin W."/>
            <person name="Duan Y."/>
            <person name="Cao H."/>
            <person name="Xiong S."/>
            <person name="Wang X."/>
            <person name="Wei L."/>
            <person name="Li C."/>
            <person name="Ma Q."/>
            <person name="Ju M."/>
            <person name="Zhao R."/>
            <person name="Li G."/>
            <person name="Mu C."/>
            <person name="Tian Q."/>
            <person name="Mei H."/>
            <person name="Zhang T."/>
            <person name="Gao T."/>
            <person name="Zhang H."/>
        </authorList>
    </citation>
    <scope>NUCLEOTIDE SEQUENCE</scope>
    <source>
        <strain evidence="3">KEN1</strain>
    </source>
</reference>
<evidence type="ECO:0000313" key="3">
    <source>
        <dbReference type="EMBL" id="KAL0417110.1"/>
    </source>
</evidence>
<organism evidence="3">
    <name type="scientific">Sesamum latifolium</name>
    <dbReference type="NCBI Taxonomy" id="2727402"/>
    <lineage>
        <taxon>Eukaryota</taxon>
        <taxon>Viridiplantae</taxon>
        <taxon>Streptophyta</taxon>
        <taxon>Embryophyta</taxon>
        <taxon>Tracheophyta</taxon>
        <taxon>Spermatophyta</taxon>
        <taxon>Magnoliopsida</taxon>
        <taxon>eudicotyledons</taxon>
        <taxon>Gunneridae</taxon>
        <taxon>Pentapetalae</taxon>
        <taxon>asterids</taxon>
        <taxon>lamiids</taxon>
        <taxon>Lamiales</taxon>
        <taxon>Pedaliaceae</taxon>
        <taxon>Sesamum</taxon>
    </lineage>
</organism>
<reference evidence="3" key="1">
    <citation type="submission" date="2020-06" db="EMBL/GenBank/DDBJ databases">
        <authorList>
            <person name="Li T."/>
            <person name="Hu X."/>
            <person name="Zhang T."/>
            <person name="Song X."/>
            <person name="Zhang H."/>
            <person name="Dai N."/>
            <person name="Sheng W."/>
            <person name="Hou X."/>
            <person name="Wei L."/>
        </authorList>
    </citation>
    <scope>NUCLEOTIDE SEQUENCE</scope>
    <source>
        <strain evidence="3">KEN1</strain>
        <tissue evidence="3">Leaf</tissue>
    </source>
</reference>
<dbReference type="EMBL" id="JACGWN010000012">
    <property type="protein sequence ID" value="KAL0417110.1"/>
    <property type="molecule type" value="Genomic_DNA"/>
</dbReference>
<protein>
    <recommendedName>
        <fullName evidence="2">CCHC-type domain-containing protein</fullName>
    </recommendedName>
</protein>
<name>A0AAW2UJL2_9LAMI</name>
<evidence type="ECO:0000256" key="1">
    <source>
        <dbReference type="PROSITE-ProRule" id="PRU00047"/>
    </source>
</evidence>
<keyword evidence="1" id="KW-0862">Zinc</keyword>
<dbReference type="GO" id="GO:0003676">
    <property type="term" value="F:nucleic acid binding"/>
    <property type="evidence" value="ECO:0007669"/>
    <property type="project" value="InterPro"/>
</dbReference>
<dbReference type="GO" id="GO:0008270">
    <property type="term" value="F:zinc ion binding"/>
    <property type="evidence" value="ECO:0007669"/>
    <property type="project" value="UniProtKB-KW"/>
</dbReference>
<gene>
    <name evidence="3" type="ORF">Slati_3542900</name>
</gene>
<comment type="caution">
    <text evidence="3">The sequence shown here is derived from an EMBL/GenBank/DDBJ whole genome shotgun (WGS) entry which is preliminary data.</text>
</comment>
<dbReference type="Pfam" id="PF14392">
    <property type="entry name" value="zf-CCHC_4"/>
    <property type="match status" value="1"/>
</dbReference>
<proteinExistence type="predicted"/>
<dbReference type="InterPro" id="IPR025836">
    <property type="entry name" value="Zn_knuckle_CX2CX4HX4C"/>
</dbReference>
<feature type="domain" description="CCHC-type" evidence="2">
    <location>
        <begin position="86"/>
        <end position="99"/>
    </location>
</feature>
<sequence length="119" mass="13571">MTVDPDWCDFFVHVHVLPLSKMNFGVASFVGNSIGKFHKMEMDDSGRSWGGSLRIWVAMVRALRIQTPTADDFVISFTYKRLQNFCYLCGRLGHISTVCELRFEEGFQDSGRRLITTLG</sequence>